<comment type="caution">
    <text evidence="1">The sequence shown here is derived from an EMBL/GenBank/DDBJ whole genome shotgun (WGS) entry which is preliminary data.</text>
</comment>
<dbReference type="Proteomes" id="UP001157017">
    <property type="component" value="Unassembled WGS sequence"/>
</dbReference>
<gene>
    <name evidence="1" type="ORF">GCM10025868_45330</name>
</gene>
<organism evidence="1 2">
    <name type="scientific">Angustibacter aerolatus</name>
    <dbReference type="NCBI Taxonomy" id="1162965"/>
    <lineage>
        <taxon>Bacteria</taxon>
        <taxon>Bacillati</taxon>
        <taxon>Actinomycetota</taxon>
        <taxon>Actinomycetes</taxon>
        <taxon>Kineosporiales</taxon>
        <taxon>Kineosporiaceae</taxon>
    </lineage>
</organism>
<proteinExistence type="predicted"/>
<accession>A0ABQ6JPH3</accession>
<dbReference type="EMBL" id="BSUZ01000001">
    <property type="protein sequence ID" value="GMA89283.1"/>
    <property type="molecule type" value="Genomic_DNA"/>
</dbReference>
<reference evidence="2" key="1">
    <citation type="journal article" date="2019" name="Int. J. Syst. Evol. Microbiol.">
        <title>The Global Catalogue of Microorganisms (GCM) 10K type strain sequencing project: providing services to taxonomists for standard genome sequencing and annotation.</title>
        <authorList>
            <consortium name="The Broad Institute Genomics Platform"/>
            <consortium name="The Broad Institute Genome Sequencing Center for Infectious Disease"/>
            <person name="Wu L."/>
            <person name="Ma J."/>
        </authorList>
    </citation>
    <scope>NUCLEOTIDE SEQUENCE [LARGE SCALE GENOMIC DNA]</scope>
    <source>
        <strain evidence="2">NBRC 108730</strain>
    </source>
</reference>
<keyword evidence="2" id="KW-1185">Reference proteome</keyword>
<evidence type="ECO:0000313" key="1">
    <source>
        <dbReference type="EMBL" id="GMA89283.1"/>
    </source>
</evidence>
<protein>
    <submittedName>
        <fullName evidence="1">Uncharacterized protein</fullName>
    </submittedName>
</protein>
<evidence type="ECO:0000313" key="2">
    <source>
        <dbReference type="Proteomes" id="UP001157017"/>
    </source>
</evidence>
<name>A0ABQ6JPH3_9ACTN</name>
<sequence>MVAATFATRLSHDGPSLVRAVRTLNEATRSGVPAFGATGFGATDCR</sequence>